<keyword evidence="1" id="KW-0812">Transmembrane</keyword>
<gene>
    <name evidence="2" type="ORF">HKW67_00020</name>
</gene>
<feature type="transmembrane region" description="Helical" evidence="1">
    <location>
        <begin position="43"/>
        <end position="62"/>
    </location>
</feature>
<dbReference type="Proteomes" id="UP000500938">
    <property type="component" value="Chromosome"/>
</dbReference>
<evidence type="ECO:0000313" key="3">
    <source>
        <dbReference type="Proteomes" id="UP000500938"/>
    </source>
</evidence>
<evidence type="ECO:0000313" key="2">
    <source>
        <dbReference type="EMBL" id="QJR34013.1"/>
    </source>
</evidence>
<accession>A0A6M4IGQ9</accession>
<protein>
    <submittedName>
        <fullName evidence="2">Uncharacterized protein</fullName>
    </submittedName>
</protein>
<evidence type="ECO:0000256" key="1">
    <source>
        <dbReference type="SAM" id="Phobius"/>
    </source>
</evidence>
<proteinExistence type="predicted"/>
<dbReference type="AlphaFoldDB" id="A0A6M4IGQ9"/>
<organism evidence="2 3">
    <name type="scientific">Gemmatimonas groenlandica</name>
    <dbReference type="NCBI Taxonomy" id="2732249"/>
    <lineage>
        <taxon>Bacteria</taxon>
        <taxon>Pseudomonadati</taxon>
        <taxon>Gemmatimonadota</taxon>
        <taxon>Gemmatimonadia</taxon>
        <taxon>Gemmatimonadales</taxon>
        <taxon>Gemmatimonadaceae</taxon>
        <taxon>Gemmatimonas</taxon>
    </lineage>
</organism>
<keyword evidence="1" id="KW-0472">Membrane</keyword>
<keyword evidence="1" id="KW-1133">Transmembrane helix</keyword>
<dbReference type="RefSeq" id="WP_171223439.1">
    <property type="nucleotide sequence ID" value="NZ_CP053085.1"/>
</dbReference>
<dbReference type="EMBL" id="CP053085">
    <property type="protein sequence ID" value="QJR34013.1"/>
    <property type="molecule type" value="Genomic_DNA"/>
</dbReference>
<reference evidence="2 3" key="1">
    <citation type="submission" date="2020-05" db="EMBL/GenBank/DDBJ databases">
        <title>Complete genome sequence of Gemmatimonas greenlandica TET16.</title>
        <authorList>
            <person name="Zeng Y."/>
        </authorList>
    </citation>
    <scope>NUCLEOTIDE SEQUENCE [LARGE SCALE GENOMIC DNA]</scope>
    <source>
        <strain evidence="2 3">TET16</strain>
    </source>
</reference>
<keyword evidence="3" id="KW-1185">Reference proteome</keyword>
<dbReference type="KEGG" id="ggr:HKW67_00020"/>
<sequence length="96" mass="9852">MFFLISFAIASILAIVLHGTTRRFVRNRLRYVDSVQKGIAPWAAGGAAFLLGAVLVPFLPLVGLGTALTAGLAVGSGVAAGARDIKQGTSPIVYGP</sequence>
<name>A0A6M4IGQ9_9BACT</name>